<dbReference type="AlphaFoldDB" id="A0A9X3N679"/>
<dbReference type="CDD" id="cd01948">
    <property type="entry name" value="EAL"/>
    <property type="match status" value="1"/>
</dbReference>
<dbReference type="InterPro" id="IPR001633">
    <property type="entry name" value="EAL_dom"/>
</dbReference>
<feature type="region of interest" description="Disordered" evidence="1">
    <location>
        <begin position="251"/>
        <end position="271"/>
    </location>
</feature>
<dbReference type="EMBL" id="JAPDDP010000012">
    <property type="protein sequence ID" value="MDA0180374.1"/>
    <property type="molecule type" value="Genomic_DNA"/>
</dbReference>
<evidence type="ECO:0000259" key="2">
    <source>
        <dbReference type="PROSITE" id="PS50883"/>
    </source>
</evidence>
<dbReference type="PANTHER" id="PTHR33121">
    <property type="entry name" value="CYCLIC DI-GMP PHOSPHODIESTERASE PDEF"/>
    <property type="match status" value="1"/>
</dbReference>
<keyword evidence="4" id="KW-1185">Reference proteome</keyword>
<evidence type="ECO:0000256" key="1">
    <source>
        <dbReference type="SAM" id="MobiDB-lite"/>
    </source>
</evidence>
<accession>A0A9X3N679</accession>
<dbReference type="InterPro" id="IPR050706">
    <property type="entry name" value="Cyclic-di-GMP_PDE-like"/>
</dbReference>
<dbReference type="Pfam" id="PF00563">
    <property type="entry name" value="EAL"/>
    <property type="match status" value="1"/>
</dbReference>
<protein>
    <submittedName>
        <fullName evidence="3">EAL domain-containing protein</fullName>
    </submittedName>
</protein>
<dbReference type="SMART" id="SM00052">
    <property type="entry name" value="EAL"/>
    <property type="match status" value="1"/>
</dbReference>
<dbReference type="PROSITE" id="PS50883">
    <property type="entry name" value="EAL"/>
    <property type="match status" value="1"/>
</dbReference>
<evidence type="ECO:0000313" key="4">
    <source>
        <dbReference type="Proteomes" id="UP001147653"/>
    </source>
</evidence>
<feature type="domain" description="EAL" evidence="2">
    <location>
        <begin position="1"/>
        <end position="236"/>
    </location>
</feature>
<comment type="caution">
    <text evidence="3">The sequence shown here is derived from an EMBL/GenBank/DDBJ whole genome shotgun (WGS) entry which is preliminary data.</text>
</comment>
<reference evidence="3" key="1">
    <citation type="submission" date="2022-10" db="EMBL/GenBank/DDBJ databases">
        <title>The WGS of Solirubrobacter phytolaccae KCTC 29190.</title>
        <authorList>
            <person name="Jiang Z."/>
        </authorList>
    </citation>
    <scope>NUCLEOTIDE SEQUENCE</scope>
    <source>
        <strain evidence="3">KCTC 29190</strain>
    </source>
</reference>
<dbReference type="PANTHER" id="PTHR33121:SF70">
    <property type="entry name" value="SIGNALING PROTEIN YKOW"/>
    <property type="match status" value="1"/>
</dbReference>
<gene>
    <name evidence="3" type="ORF">OJ997_08705</name>
</gene>
<dbReference type="Gene3D" id="3.20.20.450">
    <property type="entry name" value="EAL domain"/>
    <property type="match status" value="1"/>
</dbReference>
<dbReference type="InterPro" id="IPR035919">
    <property type="entry name" value="EAL_sf"/>
</dbReference>
<dbReference type="GO" id="GO:0071111">
    <property type="term" value="F:cyclic-guanylate-specific phosphodiesterase activity"/>
    <property type="evidence" value="ECO:0007669"/>
    <property type="project" value="InterPro"/>
</dbReference>
<evidence type="ECO:0000313" key="3">
    <source>
        <dbReference type="EMBL" id="MDA0180374.1"/>
    </source>
</evidence>
<dbReference type="RefSeq" id="WP_270024682.1">
    <property type="nucleotide sequence ID" value="NZ_JAPDDP010000012.1"/>
</dbReference>
<dbReference type="Proteomes" id="UP001147653">
    <property type="component" value="Unassembled WGS sequence"/>
</dbReference>
<name>A0A9X3N679_9ACTN</name>
<dbReference type="SUPFAM" id="SSF141868">
    <property type="entry name" value="EAL domain-like"/>
    <property type="match status" value="1"/>
</dbReference>
<proteinExistence type="predicted"/>
<organism evidence="3 4">
    <name type="scientific">Solirubrobacter phytolaccae</name>
    <dbReference type="NCBI Taxonomy" id="1404360"/>
    <lineage>
        <taxon>Bacteria</taxon>
        <taxon>Bacillati</taxon>
        <taxon>Actinomycetota</taxon>
        <taxon>Thermoleophilia</taxon>
        <taxon>Solirubrobacterales</taxon>
        <taxon>Solirubrobacteraceae</taxon>
        <taxon>Solirubrobacter</taxon>
    </lineage>
</organism>
<sequence length="279" mass="29879">MVEAVMADPDGIRIVAQPIVDLVTGRIVGHEALSRFDRRLGWGPQQWFGCAHACGLGARLEAAAIDAALCVPDRPAGTYLTVNVSPSTLGTRALGEVLPCDLSGLVFELTENESISADPTLPATLRGYRRRGAQFALDDVGSGHARLADIALLAPELVKLDRSLITSLDDDPARASAVEELVHAALSTGAQVCAEGVETLQQLRWLHRAGVTHVQGYLLGRPHTGWAADSPALDGLVQQARTPALLNRFQTPSPQRHDRFRGGPSSWTGRKPWRLIAAS</sequence>